<keyword evidence="6 7" id="KW-0408">Iron</keyword>
<evidence type="ECO:0000256" key="3">
    <source>
        <dbReference type="ARBA" id="ARBA00022723"/>
    </source>
</evidence>
<keyword evidence="3 7" id="KW-0479">Metal-binding</keyword>
<dbReference type="InterPro" id="IPR005616">
    <property type="entry name" value="CcmH/CycL/Ccl2/NrfF_N"/>
</dbReference>
<keyword evidence="7" id="KW-0472">Membrane</keyword>
<feature type="transmembrane region" description="Helical" evidence="7">
    <location>
        <begin position="110"/>
        <end position="128"/>
    </location>
</feature>
<organism evidence="9 10">
    <name type="scientific">Hydrogenophaga crocea</name>
    <dbReference type="NCBI Taxonomy" id="2716225"/>
    <lineage>
        <taxon>Bacteria</taxon>
        <taxon>Pseudomonadati</taxon>
        <taxon>Pseudomonadota</taxon>
        <taxon>Betaproteobacteria</taxon>
        <taxon>Burkholderiales</taxon>
        <taxon>Comamonadaceae</taxon>
        <taxon>Hydrogenophaga</taxon>
    </lineage>
</organism>
<sequence length="143" mass="15339">MTHHPTLSRPLLPALRRAAAATALCAASLAAAADPGSIEARAQAVAEELRCLVCQNETVAGSTAPLALDLRAQIRQQLAAGRSEREVMDYMTARYGDFVRYRPPVDARTWLLWWGPFALLALGGLGLWRRLRTAGAGASEGEA</sequence>
<feature type="domain" description="CcmH/CycL/Ccl2/NrfF N-terminal" evidence="8">
    <location>
        <begin position="23"/>
        <end position="135"/>
    </location>
</feature>
<dbReference type="GO" id="GO:0017004">
    <property type="term" value="P:cytochrome complex assembly"/>
    <property type="evidence" value="ECO:0007669"/>
    <property type="project" value="UniProtKB-KW"/>
</dbReference>
<dbReference type="FunFam" id="1.10.8.640:FF:000001">
    <property type="entry name" value="Cytochrome c-type biogenesis protein"/>
    <property type="match status" value="1"/>
</dbReference>
<dbReference type="InterPro" id="IPR051263">
    <property type="entry name" value="C-type_cytochrome_biogenesis"/>
</dbReference>
<dbReference type="RefSeq" id="WP_166222765.1">
    <property type="nucleotide sequence ID" value="NZ_CP049989.1"/>
</dbReference>
<evidence type="ECO:0000313" key="10">
    <source>
        <dbReference type="Proteomes" id="UP000503162"/>
    </source>
</evidence>
<evidence type="ECO:0000256" key="4">
    <source>
        <dbReference type="ARBA" id="ARBA00022729"/>
    </source>
</evidence>
<comment type="function">
    <text evidence="7">Possible subunit of a heme lyase.</text>
</comment>
<keyword evidence="7" id="KW-0812">Transmembrane</keyword>
<reference evidence="9 10" key="1">
    <citation type="submission" date="2020-03" db="EMBL/GenBank/DDBJ databases">
        <title>Hydrogenophaga sp. nov. isolated from cyanobacterial mat.</title>
        <authorList>
            <person name="Thorat V."/>
            <person name="Kirdat K."/>
            <person name="Tiwarekar B."/>
            <person name="Costa E.D."/>
            <person name="Yadav A."/>
        </authorList>
    </citation>
    <scope>NUCLEOTIDE SEQUENCE [LARGE SCALE GENOMIC DNA]</scope>
    <source>
        <strain evidence="9 10">BA0156</strain>
    </source>
</reference>
<evidence type="ECO:0000259" key="8">
    <source>
        <dbReference type="Pfam" id="PF03918"/>
    </source>
</evidence>
<dbReference type="GO" id="GO:0046872">
    <property type="term" value="F:metal ion binding"/>
    <property type="evidence" value="ECO:0007669"/>
    <property type="project" value="UniProtKB-KW"/>
</dbReference>
<evidence type="ECO:0000256" key="2">
    <source>
        <dbReference type="ARBA" id="ARBA00022617"/>
    </source>
</evidence>
<dbReference type="CDD" id="cd16378">
    <property type="entry name" value="CcmH_N"/>
    <property type="match status" value="1"/>
</dbReference>
<dbReference type="KEGG" id="hcz:G9Q37_00050"/>
<keyword evidence="2 7" id="KW-0349">Heme</keyword>
<keyword evidence="4 7" id="KW-0732">Signal</keyword>
<dbReference type="PANTHER" id="PTHR47870">
    <property type="entry name" value="CYTOCHROME C-TYPE BIOGENESIS PROTEIN CCMH"/>
    <property type="match status" value="1"/>
</dbReference>
<evidence type="ECO:0000256" key="7">
    <source>
        <dbReference type="RuleBase" id="RU364112"/>
    </source>
</evidence>
<dbReference type="Proteomes" id="UP000503162">
    <property type="component" value="Chromosome"/>
</dbReference>
<name>A0A6G8IBS5_9BURK</name>
<comment type="similarity">
    <text evidence="1 7">Belongs to the CcmH/CycL/Ccl2/NrfF family.</text>
</comment>
<dbReference type="GO" id="GO:0005886">
    <property type="term" value="C:plasma membrane"/>
    <property type="evidence" value="ECO:0007669"/>
    <property type="project" value="TreeGrafter"/>
</dbReference>
<evidence type="ECO:0000313" key="9">
    <source>
        <dbReference type="EMBL" id="QIM50634.1"/>
    </source>
</evidence>
<gene>
    <name evidence="9" type="ORF">G9Q37_00050</name>
</gene>
<keyword evidence="5" id="KW-0201">Cytochrome c-type biogenesis</keyword>
<evidence type="ECO:0000256" key="5">
    <source>
        <dbReference type="ARBA" id="ARBA00022748"/>
    </source>
</evidence>
<dbReference type="Gene3D" id="1.10.8.640">
    <property type="entry name" value="Cytochrome C biogenesis protein"/>
    <property type="match status" value="1"/>
</dbReference>
<dbReference type="InterPro" id="IPR038297">
    <property type="entry name" value="CcmH/CycL/NrfF/Ccl2_sf"/>
</dbReference>
<keyword evidence="10" id="KW-1185">Reference proteome</keyword>
<feature type="chain" id="PRO_5026379608" description="Cytochrome c-type biogenesis protein" evidence="7">
    <location>
        <begin position="33"/>
        <end position="143"/>
    </location>
</feature>
<evidence type="ECO:0000256" key="1">
    <source>
        <dbReference type="ARBA" id="ARBA00010342"/>
    </source>
</evidence>
<dbReference type="PANTHER" id="PTHR47870:SF1">
    <property type="entry name" value="CYTOCHROME C-TYPE BIOGENESIS PROTEIN CCMH"/>
    <property type="match status" value="1"/>
</dbReference>
<evidence type="ECO:0000256" key="6">
    <source>
        <dbReference type="ARBA" id="ARBA00023004"/>
    </source>
</evidence>
<dbReference type="AlphaFoldDB" id="A0A6G8IBS5"/>
<dbReference type="EMBL" id="CP049989">
    <property type="protein sequence ID" value="QIM50634.1"/>
    <property type="molecule type" value="Genomic_DNA"/>
</dbReference>
<feature type="signal peptide" evidence="7">
    <location>
        <begin position="1"/>
        <end position="32"/>
    </location>
</feature>
<dbReference type="Pfam" id="PF03918">
    <property type="entry name" value="CcmH"/>
    <property type="match status" value="1"/>
</dbReference>
<proteinExistence type="inferred from homology"/>
<keyword evidence="7" id="KW-1133">Transmembrane helix</keyword>
<accession>A0A6G8IBS5</accession>
<protein>
    <recommendedName>
        <fullName evidence="7">Cytochrome c-type biogenesis protein</fullName>
    </recommendedName>
</protein>